<sequence>MVNMMCTKKKNKILMVPYPAQGHVTPMHKLASILTSRGFEPIVITPEFIHNQITSSMDPRSEISCMSIPDGLEKNEPKDFFAIEKVIENIMPIHLERLINKINEDGRVACVVVDLLASSAIGVACRCGVPAAGFWPAMLATYCLIDAIPEMIKSGYISDTGSPQHLESTARFLPNQPMLSTEDLPWLIGTPAARKSRFKFWSRTLERSRNLKWLLVNSFPEEYMDDIKQQYHHSKGATLCRPKVLLVGPLSKHATIAKNPSLWEEDKSCIDWLDNQKPNSVIYISFGSWVSPIGEEKVKTLALTLEALGLPFIWVLGFAWREGLPDGYLDRVSNSRQGKVVPWAPQLKVLQHNAVGFYLTHCGWNSTMEAIQSGKRLLCYPVAGDQFINCAYIVKMWKIGIRVNGFGKRDIEDGLKKLKEDSEMKHRLMNLYMRTMGDDGARARVMNNLTGFVDDLSKLTRNDHQFHLKDVDHDHLFNL</sequence>
<name>A0A067FLM8_CITSI</name>
<evidence type="ECO:0000313" key="4">
    <source>
        <dbReference type="EMBL" id="KDO64347.1"/>
    </source>
</evidence>
<keyword evidence="5" id="KW-1185">Reference proteome</keyword>
<organism evidence="4 5">
    <name type="scientific">Citrus sinensis</name>
    <name type="common">Sweet orange</name>
    <name type="synonym">Citrus aurantium var. sinensis</name>
    <dbReference type="NCBI Taxonomy" id="2711"/>
    <lineage>
        <taxon>Eukaryota</taxon>
        <taxon>Viridiplantae</taxon>
        <taxon>Streptophyta</taxon>
        <taxon>Embryophyta</taxon>
        <taxon>Tracheophyta</taxon>
        <taxon>Spermatophyta</taxon>
        <taxon>Magnoliopsida</taxon>
        <taxon>eudicotyledons</taxon>
        <taxon>Gunneridae</taxon>
        <taxon>Pentapetalae</taxon>
        <taxon>rosids</taxon>
        <taxon>malvids</taxon>
        <taxon>Sapindales</taxon>
        <taxon>Rutaceae</taxon>
        <taxon>Aurantioideae</taxon>
        <taxon>Citrus</taxon>
    </lineage>
</organism>
<evidence type="ECO:0008006" key="6">
    <source>
        <dbReference type="Google" id="ProtNLM"/>
    </source>
</evidence>
<keyword evidence="3" id="KW-0808">Transferase</keyword>
<dbReference type="AlphaFoldDB" id="A0A067FLM8"/>
<keyword evidence="2" id="KW-0328">Glycosyltransferase</keyword>
<evidence type="ECO:0000256" key="2">
    <source>
        <dbReference type="ARBA" id="ARBA00022676"/>
    </source>
</evidence>
<dbReference type="CDD" id="cd03784">
    <property type="entry name" value="GT1_Gtf-like"/>
    <property type="match status" value="1"/>
</dbReference>
<evidence type="ECO:0000256" key="1">
    <source>
        <dbReference type="ARBA" id="ARBA00009995"/>
    </source>
</evidence>
<dbReference type="eggNOG" id="KOG1192">
    <property type="taxonomic scope" value="Eukaryota"/>
</dbReference>
<protein>
    <recommendedName>
        <fullName evidence="6">Glycosyltransferase</fullName>
    </recommendedName>
</protein>
<dbReference type="Proteomes" id="UP000027120">
    <property type="component" value="Unassembled WGS sequence"/>
</dbReference>
<dbReference type="PANTHER" id="PTHR11926:SF1402">
    <property type="entry name" value="GLYCOSYLTRANSFERASE"/>
    <property type="match status" value="1"/>
</dbReference>
<evidence type="ECO:0000313" key="5">
    <source>
        <dbReference type="Proteomes" id="UP000027120"/>
    </source>
</evidence>
<accession>A0A067FLM8</accession>
<dbReference type="SUPFAM" id="SSF53756">
    <property type="entry name" value="UDP-Glycosyltransferase/glycogen phosphorylase"/>
    <property type="match status" value="1"/>
</dbReference>
<dbReference type="InterPro" id="IPR002213">
    <property type="entry name" value="UDP_glucos_trans"/>
</dbReference>
<proteinExistence type="inferred from homology"/>
<dbReference type="SMR" id="A0A067FLM8"/>
<dbReference type="GO" id="GO:0035251">
    <property type="term" value="F:UDP-glucosyltransferase activity"/>
    <property type="evidence" value="ECO:0000318"/>
    <property type="project" value="GO_Central"/>
</dbReference>
<dbReference type="PANTHER" id="PTHR11926">
    <property type="entry name" value="GLUCOSYL/GLUCURONOSYL TRANSFERASES"/>
    <property type="match status" value="1"/>
</dbReference>
<reference evidence="4 5" key="1">
    <citation type="submission" date="2014-04" db="EMBL/GenBank/DDBJ databases">
        <authorList>
            <consortium name="International Citrus Genome Consortium"/>
            <person name="Gmitter F."/>
            <person name="Chen C."/>
            <person name="Farmerie W."/>
            <person name="Harkins T."/>
            <person name="Desany B."/>
            <person name="Mohiuddin M."/>
            <person name="Kodira C."/>
            <person name="Borodovsky M."/>
            <person name="Lomsadze A."/>
            <person name="Burns P."/>
            <person name="Jenkins J."/>
            <person name="Prochnik S."/>
            <person name="Shu S."/>
            <person name="Chapman J."/>
            <person name="Pitluck S."/>
            <person name="Schmutz J."/>
            <person name="Rokhsar D."/>
        </authorList>
    </citation>
    <scope>NUCLEOTIDE SEQUENCE</scope>
</reference>
<dbReference type="PaxDb" id="2711-XP_006481442.1"/>
<dbReference type="FunFam" id="3.40.50.2000:FF:000056">
    <property type="entry name" value="Glycosyltransferase"/>
    <property type="match status" value="1"/>
</dbReference>
<comment type="similarity">
    <text evidence="1">Belongs to the UDP-glycosyltransferase family.</text>
</comment>
<dbReference type="Gene3D" id="3.40.50.2000">
    <property type="entry name" value="Glycogen Phosphorylase B"/>
    <property type="match status" value="2"/>
</dbReference>
<dbReference type="Pfam" id="PF00201">
    <property type="entry name" value="UDPGT"/>
    <property type="match status" value="1"/>
</dbReference>
<dbReference type="EMBL" id="KK784908">
    <property type="protein sequence ID" value="KDO64347.1"/>
    <property type="molecule type" value="Genomic_DNA"/>
</dbReference>
<gene>
    <name evidence="4" type="ORF">CISIN_1g011687mg</name>
</gene>
<evidence type="ECO:0000256" key="3">
    <source>
        <dbReference type="ARBA" id="ARBA00022679"/>
    </source>
</evidence>